<reference evidence="1" key="1">
    <citation type="submission" date="2018-02" db="EMBL/GenBank/DDBJ databases">
        <title>Rhizophora mucronata_Transcriptome.</title>
        <authorList>
            <person name="Meera S.P."/>
            <person name="Sreeshan A."/>
            <person name="Augustine A."/>
        </authorList>
    </citation>
    <scope>NUCLEOTIDE SEQUENCE</scope>
    <source>
        <tissue evidence="1">Leaf</tissue>
    </source>
</reference>
<proteinExistence type="predicted"/>
<dbReference type="EMBL" id="GGEC01004011">
    <property type="protein sequence ID" value="MBW84494.1"/>
    <property type="molecule type" value="Transcribed_RNA"/>
</dbReference>
<organism evidence="1">
    <name type="scientific">Rhizophora mucronata</name>
    <name type="common">Asiatic mangrove</name>
    <dbReference type="NCBI Taxonomy" id="61149"/>
    <lineage>
        <taxon>Eukaryota</taxon>
        <taxon>Viridiplantae</taxon>
        <taxon>Streptophyta</taxon>
        <taxon>Embryophyta</taxon>
        <taxon>Tracheophyta</taxon>
        <taxon>Spermatophyta</taxon>
        <taxon>Magnoliopsida</taxon>
        <taxon>eudicotyledons</taxon>
        <taxon>Gunneridae</taxon>
        <taxon>Pentapetalae</taxon>
        <taxon>rosids</taxon>
        <taxon>fabids</taxon>
        <taxon>Malpighiales</taxon>
        <taxon>Rhizophoraceae</taxon>
        <taxon>Rhizophora</taxon>
    </lineage>
</organism>
<accession>A0A2P2ITG9</accession>
<sequence>MNCIKETYYLLMQTQDNCNRNPPKTLHTNENS</sequence>
<protein>
    <submittedName>
        <fullName evidence="1">Uncharacterized protein</fullName>
    </submittedName>
</protein>
<name>A0A2P2ITG9_RHIMU</name>
<evidence type="ECO:0000313" key="1">
    <source>
        <dbReference type="EMBL" id="MBW84494.1"/>
    </source>
</evidence>
<dbReference type="AlphaFoldDB" id="A0A2P2ITG9"/>